<dbReference type="AlphaFoldDB" id="A0A1V4SW71"/>
<accession>A0A1V4SW71</accession>
<dbReference type="RefSeq" id="WP_002596626.1">
    <property type="nucleotide sequence ID" value="NZ_LTAY01000032.1"/>
</dbReference>
<protein>
    <submittedName>
        <fullName evidence="2">Uncharacterized protein</fullName>
    </submittedName>
</protein>
<keyword evidence="1" id="KW-0472">Membrane</keyword>
<gene>
    <name evidence="2" type="ORF">CLTHE_12190</name>
</gene>
<name>A0A1V4SW71_9CLOT</name>
<dbReference type="SUPFAM" id="SSF82171">
    <property type="entry name" value="DPP6 N-terminal domain-like"/>
    <property type="match status" value="1"/>
</dbReference>
<feature type="transmembrane region" description="Helical" evidence="1">
    <location>
        <begin position="7"/>
        <end position="25"/>
    </location>
</feature>
<keyword evidence="1" id="KW-0812">Transmembrane</keyword>
<proteinExistence type="predicted"/>
<organism evidence="2 3">
    <name type="scientific">Clostridium thermobutyricum DSM 4928</name>
    <dbReference type="NCBI Taxonomy" id="1121339"/>
    <lineage>
        <taxon>Bacteria</taxon>
        <taxon>Bacillati</taxon>
        <taxon>Bacillota</taxon>
        <taxon>Clostridia</taxon>
        <taxon>Eubacteriales</taxon>
        <taxon>Clostridiaceae</taxon>
        <taxon>Clostridium</taxon>
    </lineage>
</organism>
<dbReference type="Proteomes" id="UP000191448">
    <property type="component" value="Unassembled WGS sequence"/>
</dbReference>
<evidence type="ECO:0000313" key="2">
    <source>
        <dbReference type="EMBL" id="OPX48396.1"/>
    </source>
</evidence>
<keyword evidence="1" id="KW-1133">Transmembrane helix</keyword>
<reference evidence="2 3" key="1">
    <citation type="submission" date="2016-02" db="EMBL/GenBank/DDBJ databases">
        <title>Genome sequence of Clostridium thermobutyricum DSM 4928.</title>
        <authorList>
            <person name="Poehlein A."/>
            <person name="Daniel R."/>
        </authorList>
    </citation>
    <scope>NUCLEOTIDE SEQUENCE [LARGE SCALE GENOMIC DNA]</scope>
    <source>
        <strain evidence="2 3">DSM 4928</strain>
    </source>
</reference>
<evidence type="ECO:0000256" key="1">
    <source>
        <dbReference type="SAM" id="Phobius"/>
    </source>
</evidence>
<dbReference type="OrthoDB" id="1630871at2"/>
<comment type="caution">
    <text evidence="2">The sequence shown here is derived from an EMBL/GenBank/DDBJ whole genome shotgun (WGS) entry which is preliminary data.</text>
</comment>
<evidence type="ECO:0000313" key="3">
    <source>
        <dbReference type="Proteomes" id="UP000191448"/>
    </source>
</evidence>
<sequence>MRRVRMIIIWILISVILQCGVLFYLNNFYFAENTDVSMQKISIADTMNEKTIHVEIPSDASNVGISFDGVYIVYKENGVYKIADSSTGNIKDLGTSENPILFAKWITGRDMLLNLQVNDGEVVLYSYDAQTGQNRKLVNICEYSSSFTRYDIQASAITGVTYVKVDNVIFRIDINQISAQVIYPVVQFLGNIDTMPTKDRLVYLANQGNVLHLTQPAERIPMNTAKPLNILGIDDNGVIYLGEMENGYVTSIITKNLNNPLDPSKTIALKEPVTNNDISVRQSGKIYVNYNMQNEVEELQSKTITPYNGQFLGFYQYGVSTLKDGKYYKQTFK</sequence>
<dbReference type="EMBL" id="LTAY01000032">
    <property type="protein sequence ID" value="OPX48396.1"/>
    <property type="molecule type" value="Genomic_DNA"/>
</dbReference>